<dbReference type="HOGENOM" id="CLU_2121748_0_0_1"/>
<name>A0A0C3H2L5_OIDMZ</name>
<protein>
    <submittedName>
        <fullName evidence="1">Uncharacterized protein</fullName>
    </submittedName>
</protein>
<organism evidence="1 2">
    <name type="scientific">Oidiodendron maius (strain Zn)</name>
    <dbReference type="NCBI Taxonomy" id="913774"/>
    <lineage>
        <taxon>Eukaryota</taxon>
        <taxon>Fungi</taxon>
        <taxon>Dikarya</taxon>
        <taxon>Ascomycota</taxon>
        <taxon>Pezizomycotina</taxon>
        <taxon>Leotiomycetes</taxon>
        <taxon>Leotiomycetes incertae sedis</taxon>
        <taxon>Myxotrichaceae</taxon>
        <taxon>Oidiodendron</taxon>
    </lineage>
</organism>
<accession>A0A0C3H2L5</accession>
<gene>
    <name evidence="1" type="ORF">OIDMADRAFT_20161</name>
</gene>
<evidence type="ECO:0000313" key="2">
    <source>
        <dbReference type="Proteomes" id="UP000054321"/>
    </source>
</evidence>
<dbReference type="Proteomes" id="UP000054321">
    <property type="component" value="Unassembled WGS sequence"/>
</dbReference>
<proteinExistence type="predicted"/>
<reference evidence="2" key="2">
    <citation type="submission" date="2015-01" db="EMBL/GenBank/DDBJ databases">
        <title>Evolutionary Origins and Diversification of the Mycorrhizal Mutualists.</title>
        <authorList>
            <consortium name="DOE Joint Genome Institute"/>
            <consortium name="Mycorrhizal Genomics Consortium"/>
            <person name="Kohler A."/>
            <person name="Kuo A."/>
            <person name="Nagy L.G."/>
            <person name="Floudas D."/>
            <person name="Copeland A."/>
            <person name="Barry K.W."/>
            <person name="Cichocki N."/>
            <person name="Veneault-Fourrey C."/>
            <person name="LaButti K."/>
            <person name="Lindquist E.A."/>
            <person name="Lipzen A."/>
            <person name="Lundell T."/>
            <person name="Morin E."/>
            <person name="Murat C."/>
            <person name="Riley R."/>
            <person name="Ohm R."/>
            <person name="Sun H."/>
            <person name="Tunlid A."/>
            <person name="Henrissat B."/>
            <person name="Grigoriev I.V."/>
            <person name="Hibbett D.S."/>
            <person name="Martin F."/>
        </authorList>
    </citation>
    <scope>NUCLEOTIDE SEQUENCE [LARGE SCALE GENOMIC DNA]</scope>
    <source>
        <strain evidence="2">Zn</strain>
    </source>
</reference>
<sequence>MQWASPGFETEEQTDMRIAALSAAFARASTDGTYIVIPAGTTLYTGDSVWTNFELPNLTDSTLNPYVHQITVVEYDSSKPASQMKTTILWKIGDPKMGGPWPPRVKSEYKYLFN</sequence>
<keyword evidence="2" id="KW-1185">Reference proteome</keyword>
<dbReference type="EMBL" id="KN832881">
    <property type="protein sequence ID" value="KIM97609.1"/>
    <property type="molecule type" value="Genomic_DNA"/>
</dbReference>
<evidence type="ECO:0000313" key="1">
    <source>
        <dbReference type="EMBL" id="KIM97609.1"/>
    </source>
</evidence>
<dbReference type="InParanoid" id="A0A0C3H2L5"/>
<dbReference type="AlphaFoldDB" id="A0A0C3H2L5"/>
<reference evidence="1 2" key="1">
    <citation type="submission" date="2014-04" db="EMBL/GenBank/DDBJ databases">
        <authorList>
            <consortium name="DOE Joint Genome Institute"/>
            <person name="Kuo A."/>
            <person name="Martino E."/>
            <person name="Perotto S."/>
            <person name="Kohler A."/>
            <person name="Nagy L.G."/>
            <person name="Floudas D."/>
            <person name="Copeland A."/>
            <person name="Barry K.W."/>
            <person name="Cichocki N."/>
            <person name="Veneault-Fourrey C."/>
            <person name="LaButti K."/>
            <person name="Lindquist E.A."/>
            <person name="Lipzen A."/>
            <person name="Lundell T."/>
            <person name="Morin E."/>
            <person name="Murat C."/>
            <person name="Sun H."/>
            <person name="Tunlid A."/>
            <person name="Henrissat B."/>
            <person name="Grigoriev I.V."/>
            <person name="Hibbett D.S."/>
            <person name="Martin F."/>
            <person name="Nordberg H.P."/>
            <person name="Cantor M.N."/>
            <person name="Hua S.X."/>
        </authorList>
    </citation>
    <scope>NUCLEOTIDE SEQUENCE [LARGE SCALE GENOMIC DNA]</scope>
    <source>
        <strain evidence="1 2">Zn</strain>
    </source>
</reference>